<sequence>MNTEKAGKVFAGSSLLTFNIHTSNPPILSFVNMGRPRLYKTDNERAKAARGYRAKYYERDRPKIKPTLQTDNTASPPNNPKRPKHCESTVSLRNRAPSYDPLAEANMVEAALLKLTGGSSKLFVDALVTDYILDPSANYEPISQAVQKAEELEEHINQVRIARWQPFSADQSGYTQIDLAAQRVRSVILVLEDVQWNILDNADISKLYKDGFLLFQSASDIES</sequence>
<reference evidence="1" key="1">
    <citation type="journal article" date="2021" name="New Phytol.">
        <title>Evolutionary innovations through gain and loss of genes in the ectomycorrhizal Boletales.</title>
        <authorList>
            <person name="Wu G."/>
            <person name="Miyauchi S."/>
            <person name="Morin E."/>
            <person name="Kuo A."/>
            <person name="Drula E."/>
            <person name="Varga T."/>
            <person name="Kohler A."/>
            <person name="Feng B."/>
            <person name="Cao Y."/>
            <person name="Lipzen A."/>
            <person name="Daum C."/>
            <person name="Hundley H."/>
            <person name="Pangilinan J."/>
            <person name="Johnson J."/>
            <person name="Barry K."/>
            <person name="LaButti K."/>
            <person name="Ng V."/>
            <person name="Ahrendt S."/>
            <person name="Min B."/>
            <person name="Choi I.G."/>
            <person name="Park H."/>
            <person name="Plett J.M."/>
            <person name="Magnuson J."/>
            <person name="Spatafora J.W."/>
            <person name="Nagy L.G."/>
            <person name="Henrissat B."/>
            <person name="Grigoriev I.V."/>
            <person name="Yang Z.L."/>
            <person name="Xu J."/>
            <person name="Martin F.M."/>
        </authorList>
    </citation>
    <scope>NUCLEOTIDE SEQUENCE</scope>
    <source>
        <strain evidence="1">ATCC 28755</strain>
    </source>
</reference>
<dbReference type="EMBL" id="MU268252">
    <property type="protein sequence ID" value="KAH7905180.1"/>
    <property type="molecule type" value="Genomic_DNA"/>
</dbReference>
<protein>
    <submittedName>
        <fullName evidence="1">Uncharacterized protein</fullName>
    </submittedName>
</protein>
<proteinExistence type="predicted"/>
<gene>
    <name evidence="1" type="ORF">BJ138DRAFT_1118704</name>
</gene>
<name>A0ACB7ZVX1_9AGAM</name>
<accession>A0ACB7ZVX1</accession>
<organism evidence="1 2">
    <name type="scientific">Hygrophoropsis aurantiaca</name>
    <dbReference type="NCBI Taxonomy" id="72124"/>
    <lineage>
        <taxon>Eukaryota</taxon>
        <taxon>Fungi</taxon>
        <taxon>Dikarya</taxon>
        <taxon>Basidiomycota</taxon>
        <taxon>Agaricomycotina</taxon>
        <taxon>Agaricomycetes</taxon>
        <taxon>Agaricomycetidae</taxon>
        <taxon>Boletales</taxon>
        <taxon>Coniophorineae</taxon>
        <taxon>Hygrophoropsidaceae</taxon>
        <taxon>Hygrophoropsis</taxon>
    </lineage>
</organism>
<evidence type="ECO:0000313" key="1">
    <source>
        <dbReference type="EMBL" id="KAH7905180.1"/>
    </source>
</evidence>
<comment type="caution">
    <text evidence="1">The sequence shown here is derived from an EMBL/GenBank/DDBJ whole genome shotgun (WGS) entry which is preliminary data.</text>
</comment>
<dbReference type="Proteomes" id="UP000790377">
    <property type="component" value="Unassembled WGS sequence"/>
</dbReference>
<keyword evidence="2" id="KW-1185">Reference proteome</keyword>
<evidence type="ECO:0000313" key="2">
    <source>
        <dbReference type="Proteomes" id="UP000790377"/>
    </source>
</evidence>